<accession>A0A926ED85</accession>
<evidence type="ECO:0000256" key="4">
    <source>
        <dbReference type="ARBA" id="ARBA00022692"/>
    </source>
</evidence>
<evidence type="ECO:0000313" key="10">
    <source>
        <dbReference type="Proteomes" id="UP000655830"/>
    </source>
</evidence>
<dbReference type="InterPro" id="IPR002490">
    <property type="entry name" value="V-ATPase_116kDa_su"/>
</dbReference>
<dbReference type="AlphaFoldDB" id="A0A926ED85"/>
<protein>
    <recommendedName>
        <fullName evidence="11">V-type ATP synthase subunit I</fullName>
    </recommendedName>
</protein>
<keyword evidence="7 8" id="KW-0472">Membrane</keyword>
<dbReference type="PANTHER" id="PTHR11629">
    <property type="entry name" value="VACUOLAR PROTON ATPASES"/>
    <property type="match status" value="1"/>
</dbReference>
<dbReference type="GO" id="GO:0033179">
    <property type="term" value="C:proton-transporting V-type ATPase, V0 domain"/>
    <property type="evidence" value="ECO:0007669"/>
    <property type="project" value="InterPro"/>
</dbReference>
<feature type="transmembrane region" description="Helical" evidence="8">
    <location>
        <begin position="578"/>
        <end position="599"/>
    </location>
</feature>
<feature type="transmembrane region" description="Helical" evidence="8">
    <location>
        <begin position="410"/>
        <end position="431"/>
    </location>
</feature>
<evidence type="ECO:0000313" key="9">
    <source>
        <dbReference type="EMBL" id="MBC8578203.1"/>
    </source>
</evidence>
<evidence type="ECO:0000256" key="7">
    <source>
        <dbReference type="ARBA" id="ARBA00023136"/>
    </source>
</evidence>
<keyword evidence="6" id="KW-0406">Ion transport</keyword>
<comment type="caution">
    <text evidence="9">The sequence shown here is derived from an EMBL/GenBank/DDBJ whole genome shotgun (WGS) entry which is preliminary data.</text>
</comment>
<reference evidence="9" key="1">
    <citation type="submission" date="2020-08" db="EMBL/GenBank/DDBJ databases">
        <title>Genome public.</title>
        <authorList>
            <person name="Liu C."/>
            <person name="Sun Q."/>
        </authorList>
    </citation>
    <scope>NUCLEOTIDE SEQUENCE</scope>
    <source>
        <strain evidence="9">NSJ-12</strain>
    </source>
</reference>
<keyword evidence="5 8" id="KW-1133">Transmembrane helix</keyword>
<keyword evidence="3" id="KW-0813">Transport</keyword>
<name>A0A926ED85_9FIRM</name>
<evidence type="ECO:0008006" key="11">
    <source>
        <dbReference type="Google" id="ProtNLM"/>
    </source>
</evidence>
<dbReference type="GO" id="GO:0007035">
    <property type="term" value="P:vacuolar acidification"/>
    <property type="evidence" value="ECO:0007669"/>
    <property type="project" value="TreeGrafter"/>
</dbReference>
<keyword evidence="4 8" id="KW-0812">Transmembrane</keyword>
<dbReference type="Pfam" id="PF01496">
    <property type="entry name" value="V_ATPase_I"/>
    <property type="match status" value="2"/>
</dbReference>
<evidence type="ECO:0000256" key="2">
    <source>
        <dbReference type="ARBA" id="ARBA00009904"/>
    </source>
</evidence>
<feature type="transmembrane region" description="Helical" evidence="8">
    <location>
        <begin position="518"/>
        <end position="534"/>
    </location>
</feature>
<dbReference type="RefSeq" id="WP_249331258.1">
    <property type="nucleotide sequence ID" value="NZ_JACRSY010000002.1"/>
</dbReference>
<dbReference type="GO" id="GO:0016471">
    <property type="term" value="C:vacuolar proton-transporting V-type ATPase complex"/>
    <property type="evidence" value="ECO:0007669"/>
    <property type="project" value="TreeGrafter"/>
</dbReference>
<comment type="similarity">
    <text evidence="2">Belongs to the V-ATPase 116 kDa subunit family.</text>
</comment>
<proteinExistence type="inferred from homology"/>
<gene>
    <name evidence="9" type="ORF">H8718_01435</name>
</gene>
<feature type="transmembrane region" description="Helical" evidence="8">
    <location>
        <begin position="605"/>
        <end position="629"/>
    </location>
</feature>
<evidence type="ECO:0000256" key="3">
    <source>
        <dbReference type="ARBA" id="ARBA00022448"/>
    </source>
</evidence>
<evidence type="ECO:0000256" key="8">
    <source>
        <dbReference type="SAM" id="Phobius"/>
    </source>
</evidence>
<dbReference type="EMBL" id="JACRSY010000002">
    <property type="protein sequence ID" value="MBC8578203.1"/>
    <property type="molecule type" value="Genomic_DNA"/>
</dbReference>
<evidence type="ECO:0000256" key="1">
    <source>
        <dbReference type="ARBA" id="ARBA00004141"/>
    </source>
</evidence>
<feature type="transmembrane region" description="Helical" evidence="8">
    <location>
        <begin position="371"/>
        <end position="398"/>
    </location>
</feature>
<comment type="subcellular location">
    <subcellularLocation>
        <location evidence="1">Membrane</location>
        <topology evidence="1">Multi-pass membrane protein</topology>
    </subcellularLocation>
</comment>
<feature type="transmembrane region" description="Helical" evidence="8">
    <location>
        <begin position="451"/>
        <end position="473"/>
    </location>
</feature>
<feature type="transmembrane region" description="Helical" evidence="8">
    <location>
        <begin position="494"/>
        <end position="512"/>
    </location>
</feature>
<dbReference type="PANTHER" id="PTHR11629:SF63">
    <property type="entry name" value="V-TYPE PROTON ATPASE SUBUNIT A"/>
    <property type="match status" value="1"/>
</dbReference>
<organism evidence="9 10">
    <name type="scientific">Zhenhengia yiwuensis</name>
    <dbReference type="NCBI Taxonomy" id="2763666"/>
    <lineage>
        <taxon>Bacteria</taxon>
        <taxon>Bacillati</taxon>
        <taxon>Bacillota</taxon>
        <taxon>Clostridia</taxon>
        <taxon>Lachnospirales</taxon>
        <taxon>Lachnospiraceae</taxon>
        <taxon>Zhenhengia</taxon>
    </lineage>
</organism>
<dbReference type="GO" id="GO:0046961">
    <property type="term" value="F:proton-transporting ATPase activity, rotational mechanism"/>
    <property type="evidence" value="ECO:0007669"/>
    <property type="project" value="InterPro"/>
</dbReference>
<keyword evidence="10" id="KW-1185">Reference proteome</keyword>
<sequence>MAIEKMVLLNLVGSLDDEHAILEELVLSENIHLNLEHNDVYDNHYMVHQYESMMPQDAFPIIENYAQMEAEYHGMLEAVEAIGKGMGITPKIDKVNVGRKYLLKEAKEDLLQLKSEIGEPITRINENKELINKLTVFRKKAACIKSQWCNFKDLYELNYFDFQIGMLSYDNKIQIKKNYENISAIVLKVGDIPDSREDIYLIVYPKQFKDETKRLLKSLNWVDLGIPDDLIDMPGNLVAATDDKIDKIHKEVAELEKIVLTNLEKKTFILNKIYTRVKLEQKILSIKEEIVHGNNLFVLNAWVAKKDRRRIEEKIGDITDKFVVIVKDASELDKKIIPPTQLKNNCIFKPFETIVKLYGLPSYYEIDPTPFLGITFMLMFGIMFGDIGQGLVYFLAGVMLYKKSEVAGGVLTRLGLSSIVFGFVYGSLFGLEHEQLPWLPHIVGSPLSTVNIMPVLIAGVVFGIAVLSVSYIIGIINALRRGDIEAGVFGKNGIAGYIFFMGFVGTLVSLVQIIQVPIWVPLGIMVLMLGVMILREPLTNMVTGNRPYIHGEVSSYFIESAFEGVETILGALSNGISFIRVGAFALNHAGLFMAFLVMSEMTDSLLLKIIILLLGNILILTLEGLVVFIQGLRLQYYEMFSKYFSGDGHAYAPIKIEQ</sequence>
<evidence type="ECO:0000256" key="5">
    <source>
        <dbReference type="ARBA" id="ARBA00022989"/>
    </source>
</evidence>
<evidence type="ECO:0000256" key="6">
    <source>
        <dbReference type="ARBA" id="ARBA00023065"/>
    </source>
</evidence>
<dbReference type="GO" id="GO:0051117">
    <property type="term" value="F:ATPase binding"/>
    <property type="evidence" value="ECO:0007669"/>
    <property type="project" value="TreeGrafter"/>
</dbReference>
<dbReference type="Proteomes" id="UP000655830">
    <property type="component" value="Unassembled WGS sequence"/>
</dbReference>